<reference evidence="3 4" key="1">
    <citation type="submission" date="2020-08" db="EMBL/GenBank/DDBJ databases">
        <authorList>
            <person name="Liu C."/>
            <person name="Sun Q."/>
        </authorList>
    </citation>
    <scope>NUCLEOTIDE SEQUENCE [LARGE SCALE GENOMIC DNA]</scope>
    <source>
        <strain evidence="3 4">NSJ-59</strain>
    </source>
</reference>
<dbReference type="Pfam" id="PF02021">
    <property type="entry name" value="UPF0102"/>
    <property type="match status" value="1"/>
</dbReference>
<evidence type="ECO:0000256" key="1">
    <source>
        <dbReference type="ARBA" id="ARBA00006738"/>
    </source>
</evidence>
<proteinExistence type="inferred from homology"/>
<accession>A0ABR6VKF6</accession>
<dbReference type="PANTHER" id="PTHR34039:SF1">
    <property type="entry name" value="UPF0102 PROTEIN YRAN"/>
    <property type="match status" value="1"/>
</dbReference>
<dbReference type="SUPFAM" id="SSF52980">
    <property type="entry name" value="Restriction endonuclease-like"/>
    <property type="match status" value="1"/>
</dbReference>
<evidence type="ECO:0000256" key="2">
    <source>
        <dbReference type="HAMAP-Rule" id="MF_00048"/>
    </source>
</evidence>
<evidence type="ECO:0000313" key="3">
    <source>
        <dbReference type="EMBL" id="MBC3537725.1"/>
    </source>
</evidence>
<dbReference type="PANTHER" id="PTHR34039">
    <property type="entry name" value="UPF0102 PROTEIN YRAN"/>
    <property type="match status" value="1"/>
</dbReference>
<evidence type="ECO:0000313" key="4">
    <source>
        <dbReference type="Proteomes" id="UP000606870"/>
    </source>
</evidence>
<dbReference type="NCBIfam" id="NF009154">
    <property type="entry name" value="PRK12497.3-3"/>
    <property type="match status" value="1"/>
</dbReference>
<dbReference type="NCBIfam" id="TIGR00252">
    <property type="entry name" value="YraN family protein"/>
    <property type="match status" value="1"/>
</dbReference>
<comment type="caution">
    <text evidence="3">The sequence shown here is derived from an EMBL/GenBank/DDBJ whole genome shotgun (WGS) entry which is preliminary data.</text>
</comment>
<comment type="similarity">
    <text evidence="1 2">Belongs to the UPF0102 family.</text>
</comment>
<dbReference type="InterPro" id="IPR003509">
    <property type="entry name" value="UPF0102_YraN-like"/>
</dbReference>
<dbReference type="EMBL" id="JACOGK010000038">
    <property type="protein sequence ID" value="MBC3537725.1"/>
    <property type="molecule type" value="Genomic_DNA"/>
</dbReference>
<sequence>MNKEKQLGQRGEDAAARYLEEQCGYTILDRNYGRTTGEIDIIAKDGDTWVFIEVKTRTSFYYGWPSEAVEKRKQRKIGRTAEAYLYYHHGWDRPCRFDVIEIIQDPRQELKLNHIKNAFWL</sequence>
<organism evidence="3 4">
    <name type="scientific">Megasphaera hominis</name>
    <dbReference type="NCBI Taxonomy" id="159836"/>
    <lineage>
        <taxon>Bacteria</taxon>
        <taxon>Bacillati</taxon>
        <taxon>Bacillota</taxon>
        <taxon>Negativicutes</taxon>
        <taxon>Veillonellales</taxon>
        <taxon>Veillonellaceae</taxon>
        <taxon>Megasphaera</taxon>
    </lineage>
</organism>
<dbReference type="Proteomes" id="UP000606870">
    <property type="component" value="Unassembled WGS sequence"/>
</dbReference>
<dbReference type="NCBIfam" id="NF009150">
    <property type="entry name" value="PRK12497.1-3"/>
    <property type="match status" value="1"/>
</dbReference>
<dbReference type="InterPro" id="IPR011856">
    <property type="entry name" value="tRNA_endonuc-like_dom_sf"/>
</dbReference>
<dbReference type="InterPro" id="IPR011335">
    <property type="entry name" value="Restrct_endonuc-II-like"/>
</dbReference>
<protein>
    <recommendedName>
        <fullName evidence="2">UPF0102 protein H8J70_10780</fullName>
    </recommendedName>
</protein>
<gene>
    <name evidence="3" type="ORF">H8J70_10780</name>
</gene>
<name>A0ABR6VKF6_9FIRM</name>
<dbReference type="HAMAP" id="MF_00048">
    <property type="entry name" value="UPF0102"/>
    <property type="match status" value="1"/>
</dbReference>
<keyword evidence="4" id="KW-1185">Reference proteome</keyword>
<dbReference type="Gene3D" id="3.40.1350.10">
    <property type="match status" value="1"/>
</dbReference>
<dbReference type="CDD" id="cd20736">
    <property type="entry name" value="PoNe_Nuclease"/>
    <property type="match status" value="1"/>
</dbReference>